<evidence type="ECO:0000256" key="9">
    <source>
        <dbReference type="ARBA" id="ARBA00025772"/>
    </source>
</evidence>
<dbReference type="Gene3D" id="3.55.40.10">
    <property type="entry name" value="minor pseudopilin epsh domain"/>
    <property type="match status" value="1"/>
</dbReference>
<dbReference type="EMBL" id="JAFFTA010000018">
    <property type="protein sequence ID" value="MBM9914198.1"/>
    <property type="molecule type" value="Genomic_DNA"/>
</dbReference>
<evidence type="ECO:0000256" key="2">
    <source>
        <dbReference type="ARBA" id="ARBA00021549"/>
    </source>
</evidence>
<comment type="caution">
    <text evidence="14">The sequence shown here is derived from an EMBL/GenBank/DDBJ whole genome shotgun (WGS) entry which is preliminary data.</text>
</comment>
<dbReference type="GO" id="GO:0015628">
    <property type="term" value="P:protein secretion by the type II secretion system"/>
    <property type="evidence" value="ECO:0007669"/>
    <property type="project" value="InterPro"/>
</dbReference>
<keyword evidence="6 12" id="KW-0812">Transmembrane</keyword>
<evidence type="ECO:0000313" key="15">
    <source>
        <dbReference type="EMBL" id="MBM9939577.1"/>
    </source>
</evidence>
<dbReference type="InterPro" id="IPR022346">
    <property type="entry name" value="T2SS_GspH"/>
</dbReference>
<comment type="subcellular location">
    <subcellularLocation>
        <location evidence="1">Cell inner membrane</location>
        <topology evidence="1">Single-pass membrane protein</topology>
    </subcellularLocation>
</comment>
<evidence type="ECO:0000313" key="14">
    <source>
        <dbReference type="EMBL" id="MBM9914198.1"/>
    </source>
</evidence>
<evidence type="ECO:0000313" key="17">
    <source>
        <dbReference type="Proteomes" id="UP000784064"/>
    </source>
</evidence>
<evidence type="ECO:0000256" key="11">
    <source>
        <dbReference type="SAM" id="MobiDB-lite"/>
    </source>
</evidence>
<dbReference type="Proteomes" id="UP000784064">
    <property type="component" value="Unassembled WGS sequence"/>
</dbReference>
<reference evidence="16" key="1">
    <citation type="submission" date="2021-01" db="EMBL/GenBank/DDBJ databases">
        <title>Stenotrophomonas maltophilia.</title>
        <authorList>
            <person name="Yu Y."/>
        </authorList>
    </citation>
    <scope>NUCLEOTIDE SEQUENCE [LARGE SCALE GENOMIC DNA]</scope>
    <source>
        <strain evidence="16">As-6</strain>
    </source>
</reference>
<feature type="region of interest" description="Disordered" evidence="11">
    <location>
        <begin position="101"/>
        <end position="121"/>
    </location>
</feature>
<gene>
    <name evidence="14" type="ORF">JJW18_12000</name>
    <name evidence="15" type="ORF">JJW19_15630</name>
</gene>
<organism evidence="14 17">
    <name type="scientific">Stenotrophomonas lactitubi</name>
    <dbReference type="NCBI Taxonomy" id="2045214"/>
    <lineage>
        <taxon>Bacteria</taxon>
        <taxon>Pseudomonadati</taxon>
        <taxon>Pseudomonadota</taxon>
        <taxon>Gammaproteobacteria</taxon>
        <taxon>Lysobacterales</taxon>
        <taxon>Lysobacteraceae</taxon>
        <taxon>Stenotrophomonas</taxon>
    </lineage>
</organism>
<evidence type="ECO:0000256" key="4">
    <source>
        <dbReference type="ARBA" id="ARBA00022481"/>
    </source>
</evidence>
<proteinExistence type="inferred from homology"/>
<dbReference type="RefSeq" id="WP_205403958.1">
    <property type="nucleotide sequence ID" value="NZ_JAFFTA010000018.1"/>
</dbReference>
<accession>A0AAW4GIB3</accession>
<evidence type="ECO:0000256" key="10">
    <source>
        <dbReference type="ARBA" id="ARBA00030775"/>
    </source>
</evidence>
<dbReference type="GO" id="GO:0005886">
    <property type="term" value="C:plasma membrane"/>
    <property type="evidence" value="ECO:0007669"/>
    <property type="project" value="UniProtKB-SubCell"/>
</dbReference>
<evidence type="ECO:0000256" key="7">
    <source>
        <dbReference type="ARBA" id="ARBA00022989"/>
    </source>
</evidence>
<sequence>MPLSDPSARLSAGYTLLQLLMAIALLSILAALALPAFQALRDRVACDSARLHLLSAFASARSTALSRRQSVSVCASSDGRHCIQDWSAGWMIYLDPDRQGQPGQQADVLHHQPNTRSSGVRAISSDGRRSLRYAADGRSLGSNLTVTICARGRRHGQVIVNNSGRARSVREADPPPCY</sequence>
<evidence type="ECO:0000256" key="3">
    <source>
        <dbReference type="ARBA" id="ARBA00022475"/>
    </source>
</evidence>
<feature type="transmembrane region" description="Helical" evidence="12">
    <location>
        <begin position="12"/>
        <end position="34"/>
    </location>
</feature>
<keyword evidence="16" id="KW-1185">Reference proteome</keyword>
<evidence type="ECO:0000256" key="6">
    <source>
        <dbReference type="ARBA" id="ARBA00022692"/>
    </source>
</evidence>
<evidence type="ECO:0000256" key="5">
    <source>
        <dbReference type="ARBA" id="ARBA00022519"/>
    </source>
</evidence>
<keyword evidence="8 12" id="KW-0472">Membrane</keyword>
<dbReference type="InterPro" id="IPR045584">
    <property type="entry name" value="Pilin-like"/>
</dbReference>
<evidence type="ECO:0000256" key="12">
    <source>
        <dbReference type="SAM" id="Phobius"/>
    </source>
</evidence>
<dbReference type="SUPFAM" id="SSF54523">
    <property type="entry name" value="Pili subunits"/>
    <property type="match status" value="1"/>
</dbReference>
<dbReference type="Proteomes" id="UP000749453">
    <property type="component" value="Unassembled WGS sequence"/>
</dbReference>
<keyword evidence="4" id="KW-0488">Methylation</keyword>
<evidence type="ECO:0000256" key="1">
    <source>
        <dbReference type="ARBA" id="ARBA00004377"/>
    </source>
</evidence>
<dbReference type="EMBL" id="JAFFTB010000027">
    <property type="protein sequence ID" value="MBM9939577.1"/>
    <property type="molecule type" value="Genomic_DNA"/>
</dbReference>
<dbReference type="Pfam" id="PF12019">
    <property type="entry name" value="GspH"/>
    <property type="match status" value="1"/>
</dbReference>
<keyword evidence="5" id="KW-0997">Cell inner membrane</keyword>
<evidence type="ECO:0000259" key="13">
    <source>
        <dbReference type="Pfam" id="PF12019"/>
    </source>
</evidence>
<reference evidence="14" key="2">
    <citation type="submission" date="2021-01" db="EMBL/GenBank/DDBJ databases">
        <authorList>
            <person name="Yu Y."/>
        </authorList>
    </citation>
    <scope>NUCLEOTIDE SEQUENCE</scope>
    <source>
        <strain evidence="14">As-5</strain>
        <strain evidence="15">As-6</strain>
    </source>
</reference>
<feature type="domain" description="General secretion pathway GspH" evidence="13">
    <location>
        <begin position="53"/>
        <end position="164"/>
    </location>
</feature>
<comment type="similarity">
    <text evidence="9">Belongs to the GSP H family.</text>
</comment>
<keyword evidence="3" id="KW-1003">Cell membrane</keyword>
<dbReference type="AlphaFoldDB" id="A0AAW4GIB3"/>
<protein>
    <recommendedName>
        <fullName evidence="2">Type II secretion system protein H</fullName>
    </recommendedName>
    <alternativeName>
        <fullName evidence="10">General secretion pathway protein H</fullName>
    </alternativeName>
</protein>
<dbReference type="GO" id="GO:0015627">
    <property type="term" value="C:type II protein secretion system complex"/>
    <property type="evidence" value="ECO:0007669"/>
    <property type="project" value="InterPro"/>
</dbReference>
<name>A0AAW4GIB3_9GAMM</name>
<evidence type="ECO:0000256" key="8">
    <source>
        <dbReference type="ARBA" id="ARBA00023136"/>
    </source>
</evidence>
<evidence type="ECO:0000313" key="16">
    <source>
        <dbReference type="Proteomes" id="UP000749453"/>
    </source>
</evidence>
<keyword evidence="7 12" id="KW-1133">Transmembrane helix</keyword>